<dbReference type="Proteomes" id="UP001042704">
    <property type="component" value="Chromosome"/>
</dbReference>
<name>A0A8A3S582_9EURY</name>
<evidence type="ECO:0000313" key="1">
    <source>
        <dbReference type="EMBL" id="QSZ67212.1"/>
    </source>
</evidence>
<protein>
    <recommendedName>
        <fullName evidence="3">Zinc-binding protein</fullName>
    </recommendedName>
</protein>
<dbReference type="AlphaFoldDB" id="A0A8A3S582"/>
<evidence type="ECO:0008006" key="3">
    <source>
        <dbReference type="Google" id="ProtNLM"/>
    </source>
</evidence>
<dbReference type="InterPro" id="IPR014958">
    <property type="entry name" value="DGC"/>
</dbReference>
<dbReference type="GeneID" id="76424039"/>
<proteinExistence type="predicted"/>
<dbReference type="RefSeq" id="WP_265580101.1">
    <property type="nucleotide sequence ID" value="NZ_CP036172.1"/>
</dbReference>
<keyword evidence="2" id="KW-1185">Reference proteome</keyword>
<reference evidence="1" key="1">
    <citation type="journal article" date="2001" name="Int. J. Syst. Evol. Microbiol.">
        <title>Methanofollis aquaemaris sp. nov., a methanogen isolated from an aquaculture fish pond.</title>
        <authorList>
            <person name="Lai M.C."/>
            <person name="Chen S.C."/>
        </authorList>
    </citation>
    <scope>NUCLEOTIDE SEQUENCE</scope>
    <source>
        <strain evidence="1">N2F9704</strain>
    </source>
</reference>
<accession>A0A8A3S582</accession>
<gene>
    <name evidence="1" type="ORF">RJ40_06705</name>
</gene>
<dbReference type="KEGG" id="maqe:RJ40_06705"/>
<dbReference type="EMBL" id="CP036172">
    <property type="protein sequence ID" value="QSZ67212.1"/>
    <property type="molecule type" value="Genomic_DNA"/>
</dbReference>
<reference evidence="1" key="2">
    <citation type="submission" date="2019-02" db="EMBL/GenBank/DDBJ databases">
        <authorList>
            <person name="Chen S.-C."/>
            <person name="Chien H.-H."/>
            <person name="Lai M.-C."/>
        </authorList>
    </citation>
    <scope>NUCLEOTIDE SEQUENCE</scope>
    <source>
        <strain evidence="1">N2F9704</strain>
    </source>
</reference>
<organism evidence="1 2">
    <name type="scientific">Methanofollis aquaemaris</name>
    <dbReference type="NCBI Taxonomy" id="126734"/>
    <lineage>
        <taxon>Archaea</taxon>
        <taxon>Methanobacteriati</taxon>
        <taxon>Methanobacteriota</taxon>
        <taxon>Stenosarchaea group</taxon>
        <taxon>Methanomicrobia</taxon>
        <taxon>Methanomicrobiales</taxon>
        <taxon>Methanomicrobiaceae</taxon>
        <taxon>Methanofollis</taxon>
    </lineage>
</organism>
<sequence>MDGVVLVTCSGVSNTGKLTTQAAATFRQRHPSALDDVVQAGDLAPAAVPAGGRVIALDGCTDACGRKKLVNLGIVPDVHIVATDLGVVKNGMAEVRYDEIARVVAVLRETV</sequence>
<dbReference type="Pfam" id="PF08859">
    <property type="entry name" value="DGC"/>
    <property type="match status" value="1"/>
</dbReference>
<evidence type="ECO:0000313" key="2">
    <source>
        <dbReference type="Proteomes" id="UP001042704"/>
    </source>
</evidence>